<keyword evidence="10" id="KW-1185">Reference proteome</keyword>
<evidence type="ECO:0000256" key="1">
    <source>
        <dbReference type="ARBA" id="ARBA00004651"/>
    </source>
</evidence>
<dbReference type="GO" id="GO:0055085">
    <property type="term" value="P:transmembrane transport"/>
    <property type="evidence" value="ECO:0007669"/>
    <property type="project" value="InterPro"/>
</dbReference>
<dbReference type="PANTHER" id="PTHR36838">
    <property type="entry name" value="AUXIN EFFLUX CARRIER FAMILY PROTEIN"/>
    <property type="match status" value="1"/>
</dbReference>
<keyword evidence="7 8" id="KW-0472">Membrane</keyword>
<feature type="transmembrane region" description="Helical" evidence="8">
    <location>
        <begin position="262"/>
        <end position="281"/>
    </location>
</feature>
<dbReference type="Proteomes" id="UP001069090">
    <property type="component" value="Unassembled WGS sequence"/>
</dbReference>
<comment type="caution">
    <text evidence="9">The sequence shown here is derived from an EMBL/GenBank/DDBJ whole genome shotgun (WGS) entry which is preliminary data.</text>
</comment>
<protein>
    <submittedName>
        <fullName evidence="9">AEC family transporter</fullName>
    </submittedName>
</protein>
<dbReference type="Gene3D" id="1.20.1530.20">
    <property type="match status" value="2"/>
</dbReference>
<feature type="transmembrane region" description="Helical" evidence="8">
    <location>
        <begin position="132"/>
        <end position="154"/>
    </location>
</feature>
<evidence type="ECO:0000256" key="8">
    <source>
        <dbReference type="SAM" id="Phobius"/>
    </source>
</evidence>
<evidence type="ECO:0000256" key="4">
    <source>
        <dbReference type="ARBA" id="ARBA00022475"/>
    </source>
</evidence>
<keyword evidence="6 8" id="KW-1133">Transmembrane helix</keyword>
<evidence type="ECO:0000313" key="9">
    <source>
        <dbReference type="EMBL" id="MCZ0865364.1"/>
    </source>
</evidence>
<keyword evidence="3" id="KW-0813">Transport</keyword>
<dbReference type="PANTHER" id="PTHR36838:SF4">
    <property type="entry name" value="AUXIN EFFLUX CARRIER FAMILY PROTEIN"/>
    <property type="match status" value="1"/>
</dbReference>
<evidence type="ECO:0000256" key="2">
    <source>
        <dbReference type="ARBA" id="ARBA00010145"/>
    </source>
</evidence>
<accession>A0A9J6RLP5</accession>
<organism evidence="9 10">
    <name type="scientific">Dasania phycosphaerae</name>
    <dbReference type="NCBI Taxonomy" id="2950436"/>
    <lineage>
        <taxon>Bacteria</taxon>
        <taxon>Pseudomonadati</taxon>
        <taxon>Pseudomonadota</taxon>
        <taxon>Gammaproteobacteria</taxon>
        <taxon>Cellvibrionales</taxon>
        <taxon>Spongiibacteraceae</taxon>
        <taxon>Dasania</taxon>
    </lineage>
</organism>
<evidence type="ECO:0000256" key="3">
    <source>
        <dbReference type="ARBA" id="ARBA00022448"/>
    </source>
</evidence>
<reference evidence="9 10" key="1">
    <citation type="submission" date="2022-12" db="EMBL/GenBank/DDBJ databases">
        <title>Dasania phycosphaerae sp. nov., isolated from particulate material of the south coast of Korea.</title>
        <authorList>
            <person name="Jiang Y."/>
        </authorList>
    </citation>
    <scope>NUCLEOTIDE SEQUENCE [LARGE SCALE GENOMIC DNA]</scope>
    <source>
        <strain evidence="9 10">GY-19</strain>
    </source>
</reference>
<feature type="transmembrane region" description="Helical" evidence="8">
    <location>
        <begin position="204"/>
        <end position="226"/>
    </location>
</feature>
<dbReference type="Pfam" id="PF03547">
    <property type="entry name" value="Mem_trans"/>
    <property type="match status" value="1"/>
</dbReference>
<feature type="transmembrane region" description="Helical" evidence="8">
    <location>
        <begin position="175"/>
        <end position="198"/>
    </location>
</feature>
<feature type="transmembrane region" description="Helical" evidence="8">
    <location>
        <begin position="39"/>
        <end position="61"/>
    </location>
</feature>
<dbReference type="RefSeq" id="WP_258331509.1">
    <property type="nucleotide sequence ID" value="NZ_JAPTGG010000006.1"/>
</dbReference>
<evidence type="ECO:0000256" key="5">
    <source>
        <dbReference type="ARBA" id="ARBA00022692"/>
    </source>
</evidence>
<proteinExistence type="inferred from homology"/>
<feature type="transmembrane region" description="Helical" evidence="8">
    <location>
        <begin position="6"/>
        <end position="27"/>
    </location>
</feature>
<keyword evidence="5 8" id="KW-0812">Transmembrane</keyword>
<dbReference type="InterPro" id="IPR004776">
    <property type="entry name" value="Mem_transp_PIN-like"/>
</dbReference>
<name>A0A9J6RLP5_9GAMM</name>
<comment type="similarity">
    <text evidence="2">Belongs to the auxin efflux carrier (TC 2.A.69) family.</text>
</comment>
<comment type="subcellular location">
    <subcellularLocation>
        <location evidence="1">Cell membrane</location>
        <topology evidence="1">Multi-pass membrane protein</topology>
    </subcellularLocation>
</comment>
<dbReference type="AlphaFoldDB" id="A0A9J6RLP5"/>
<gene>
    <name evidence="9" type="ORF">O0V09_09140</name>
</gene>
<evidence type="ECO:0000313" key="10">
    <source>
        <dbReference type="Proteomes" id="UP001069090"/>
    </source>
</evidence>
<keyword evidence="4" id="KW-1003">Cell membrane</keyword>
<dbReference type="InterPro" id="IPR038770">
    <property type="entry name" value="Na+/solute_symporter_sf"/>
</dbReference>
<sequence>MNTAYLQALEFTFSVTAPVFLIVFLGLYLKRKQHINDEFIGIASALVFNICLPTLMFLSILNSGINLAEQARLAIFAALAAIISFYSFWWLSPLLTQDPQDRGVAVQSAFRSNLGIVGIALCAKAYGGPGLAVGALLLAVVTPIYNILSIYALTKSLRQNEKLQWHRLFLDIIKNPLIVSIACALIGLAMGWQLPAILDETGRYLGSMTLPLALITIGGSLSLSALKKASSLSAYTVFAKLVLLPAAVTLAAWWYGLSGVELGCLALMFASPTAAAGFVMVRAIGGNHQLASNTIALSMLGSAISISLLLYLLRLNALA</sequence>
<dbReference type="GO" id="GO:0005886">
    <property type="term" value="C:plasma membrane"/>
    <property type="evidence" value="ECO:0007669"/>
    <property type="project" value="UniProtKB-SubCell"/>
</dbReference>
<dbReference type="EMBL" id="JAPTGG010000006">
    <property type="protein sequence ID" value="MCZ0865364.1"/>
    <property type="molecule type" value="Genomic_DNA"/>
</dbReference>
<feature type="transmembrane region" description="Helical" evidence="8">
    <location>
        <begin position="238"/>
        <end position="256"/>
    </location>
</feature>
<feature type="transmembrane region" description="Helical" evidence="8">
    <location>
        <begin position="73"/>
        <end position="92"/>
    </location>
</feature>
<evidence type="ECO:0000256" key="6">
    <source>
        <dbReference type="ARBA" id="ARBA00022989"/>
    </source>
</evidence>
<feature type="transmembrane region" description="Helical" evidence="8">
    <location>
        <begin position="293"/>
        <end position="313"/>
    </location>
</feature>
<evidence type="ECO:0000256" key="7">
    <source>
        <dbReference type="ARBA" id="ARBA00023136"/>
    </source>
</evidence>